<dbReference type="HAMAP" id="MF_01813">
    <property type="entry name" value="MenG_UbiE_methyltr"/>
    <property type="match status" value="1"/>
</dbReference>
<dbReference type="GO" id="GO:0008168">
    <property type="term" value="F:methyltransferase activity"/>
    <property type="evidence" value="ECO:0007669"/>
    <property type="project" value="UniProtKB-KW"/>
</dbReference>
<accession>A0A094QBB0</accession>
<dbReference type="SUPFAM" id="SSF53335">
    <property type="entry name" value="S-adenosyl-L-methionine-dependent methyltransferases"/>
    <property type="match status" value="1"/>
</dbReference>
<keyword evidence="2 4" id="KW-0808">Transferase</keyword>
<keyword evidence="3" id="KW-0949">S-adenosyl-L-methionine</keyword>
<dbReference type="Pfam" id="PF01209">
    <property type="entry name" value="Ubie_methyltran"/>
    <property type="match status" value="1"/>
</dbReference>
<dbReference type="InterPro" id="IPR029063">
    <property type="entry name" value="SAM-dependent_MTases_sf"/>
</dbReference>
<dbReference type="InterPro" id="IPR004033">
    <property type="entry name" value="UbiE/COQ5_MeTrFase"/>
</dbReference>
<dbReference type="EMBL" id="JNSL01000005">
    <property type="protein sequence ID" value="KGA21525.1"/>
    <property type="molecule type" value="Genomic_DNA"/>
</dbReference>
<dbReference type="GO" id="GO:0042181">
    <property type="term" value="P:ketone biosynthetic process"/>
    <property type="evidence" value="ECO:0007669"/>
    <property type="project" value="UniProtKB-ARBA"/>
</dbReference>
<reference evidence="4" key="1">
    <citation type="submission" date="2014-06" db="EMBL/GenBank/DDBJ databases">
        <title>Key roles for freshwater Actinobacteria revealed by deep metagenomic sequencing.</title>
        <authorList>
            <person name="Ghai R."/>
            <person name="Mizuno C.M."/>
            <person name="Picazo A."/>
            <person name="Camacho A."/>
            <person name="Rodriguez-Valera F."/>
        </authorList>
    </citation>
    <scope>NUCLEOTIDE SEQUENCE</scope>
</reference>
<evidence type="ECO:0000256" key="2">
    <source>
        <dbReference type="ARBA" id="ARBA00022679"/>
    </source>
</evidence>
<dbReference type="CDD" id="cd02440">
    <property type="entry name" value="AdoMet_MTases"/>
    <property type="match status" value="1"/>
</dbReference>
<proteinExistence type="inferred from homology"/>
<dbReference type="InterPro" id="IPR023576">
    <property type="entry name" value="UbiE/COQ5_MeTrFase_CS"/>
</dbReference>
<dbReference type="PANTHER" id="PTHR43591:SF24">
    <property type="entry name" value="2-METHOXY-6-POLYPRENYL-1,4-BENZOQUINOL METHYLASE, MITOCHONDRIAL"/>
    <property type="match status" value="1"/>
</dbReference>
<dbReference type="PANTHER" id="PTHR43591">
    <property type="entry name" value="METHYLTRANSFERASE"/>
    <property type="match status" value="1"/>
</dbReference>
<keyword evidence="1 4" id="KW-0489">Methyltransferase</keyword>
<evidence type="ECO:0000256" key="1">
    <source>
        <dbReference type="ARBA" id="ARBA00022603"/>
    </source>
</evidence>
<dbReference type="Gene3D" id="3.40.50.150">
    <property type="entry name" value="Vaccinia Virus protein VP39"/>
    <property type="match status" value="1"/>
</dbReference>
<protein>
    <submittedName>
        <fullName evidence="4">Menaquinone biosynthesis methyltransferase</fullName>
    </submittedName>
</protein>
<dbReference type="AlphaFoldDB" id="A0A094QBB0"/>
<dbReference type="PROSITE" id="PS01184">
    <property type="entry name" value="UBIE_2"/>
    <property type="match status" value="1"/>
</dbReference>
<comment type="caution">
    <text evidence="4">The sequence shown here is derived from an EMBL/GenBank/DDBJ whole genome shotgun (WGS) entry which is preliminary data.</text>
</comment>
<sequence length="244" mass="26681">MTTGNNAPRDPESSSWDTEILPEGQAKVRAVQEMFDTIAPRYDLVNRIMTFRLDTRWRRKAVRLLALPKGSTVLDLASGTGDLCIDLQRVGIHPLSMDLSFGMLAADRSGSPRSQADILNLPVADDSVDGATCGFALRNLVDLASFFNELGRVVRPGGRIALLDVGIPHNPIVRFGNGIYFGKVVPKIGGWLSDPAAYRYLPKSVAYLPPRDEMLRKLRSAGFSDAVHMQLSGGITQLMLGTRD</sequence>
<name>A0A094QBB0_9ZZZZ</name>
<organism evidence="4">
    <name type="scientific">freshwater metagenome</name>
    <dbReference type="NCBI Taxonomy" id="449393"/>
    <lineage>
        <taxon>unclassified sequences</taxon>
        <taxon>metagenomes</taxon>
        <taxon>ecological metagenomes</taxon>
    </lineage>
</organism>
<dbReference type="GO" id="GO:0032259">
    <property type="term" value="P:methylation"/>
    <property type="evidence" value="ECO:0007669"/>
    <property type="project" value="UniProtKB-KW"/>
</dbReference>
<evidence type="ECO:0000256" key="3">
    <source>
        <dbReference type="ARBA" id="ARBA00022691"/>
    </source>
</evidence>
<dbReference type="PROSITE" id="PS51608">
    <property type="entry name" value="SAM_MT_UBIE"/>
    <property type="match status" value="1"/>
</dbReference>
<evidence type="ECO:0000313" key="4">
    <source>
        <dbReference type="EMBL" id="KGA21525.1"/>
    </source>
</evidence>
<dbReference type="NCBIfam" id="TIGR01934">
    <property type="entry name" value="MenG_MenH_UbiE"/>
    <property type="match status" value="1"/>
</dbReference>
<gene>
    <name evidence="4" type="ORF">GM51_1765</name>
</gene>